<feature type="compositionally biased region" description="Pro residues" evidence="1">
    <location>
        <begin position="71"/>
        <end position="93"/>
    </location>
</feature>
<sequence length="324" mass="35547">MRETRADTAQAILWALLLHLILFGLMFAGLMWTRTTAPVSVAGSPVTAELIDANALSPAMQRTLRNLPEPVELPPPPAPEETAPLPQPVPEPVPQDSVAQPQQQPQDFIPVPDTQNQEAVVETPTPTPAEEKKAQELKRKQEQIDLTEQKRQQEVEQKRRLAEQQEQERQQKIAEIRKKREAASREVAAAARATDLAAQRQQQVADARSRQGATDSGSDASPPPGNNGVDTGLKARYAAALQEAILAKWTRPETVPVGSRCTLLIRQLPGGQVMSAEVSSPCSYDEQGRRSIEAAVLKAQPLPYAGFEKVFARDLTLNFTAQDR</sequence>
<dbReference type="EMBL" id="JASGBI010000001">
    <property type="protein sequence ID" value="MDI9238875.1"/>
    <property type="molecule type" value="Genomic_DNA"/>
</dbReference>
<keyword evidence="4" id="KW-1185">Reference proteome</keyword>
<dbReference type="Gene3D" id="3.30.1150.10">
    <property type="match status" value="1"/>
</dbReference>
<comment type="caution">
    <text evidence="3">The sequence shown here is derived from an EMBL/GenBank/DDBJ whole genome shotgun (WGS) entry which is preliminary data.</text>
</comment>
<protein>
    <submittedName>
        <fullName evidence="3">Cell envelope integrity protein TolA</fullName>
    </submittedName>
</protein>
<proteinExistence type="predicted"/>
<feature type="compositionally biased region" description="Low complexity" evidence="1">
    <location>
        <begin position="185"/>
        <end position="206"/>
    </location>
</feature>
<evidence type="ECO:0000256" key="1">
    <source>
        <dbReference type="SAM" id="MobiDB-lite"/>
    </source>
</evidence>
<feature type="compositionally biased region" description="Low complexity" evidence="1">
    <location>
        <begin position="94"/>
        <end position="113"/>
    </location>
</feature>
<dbReference type="RefSeq" id="WP_283212312.1">
    <property type="nucleotide sequence ID" value="NZ_JASGBI010000001.1"/>
</dbReference>
<dbReference type="Pfam" id="PF13103">
    <property type="entry name" value="TonB_2"/>
    <property type="match status" value="1"/>
</dbReference>
<feature type="region of interest" description="Disordered" evidence="1">
    <location>
        <begin position="67"/>
        <end position="231"/>
    </location>
</feature>
<evidence type="ECO:0000313" key="3">
    <source>
        <dbReference type="EMBL" id="MDI9238875.1"/>
    </source>
</evidence>
<keyword evidence="2" id="KW-1133">Transmembrane helix</keyword>
<feature type="compositionally biased region" description="Basic and acidic residues" evidence="1">
    <location>
        <begin position="129"/>
        <end position="184"/>
    </location>
</feature>
<feature type="transmembrane region" description="Helical" evidence="2">
    <location>
        <begin position="12"/>
        <end position="32"/>
    </location>
</feature>
<keyword evidence="2" id="KW-0812">Transmembrane</keyword>
<dbReference type="Proteomes" id="UP001321580">
    <property type="component" value="Unassembled WGS sequence"/>
</dbReference>
<evidence type="ECO:0000313" key="4">
    <source>
        <dbReference type="Proteomes" id="UP001321580"/>
    </source>
</evidence>
<dbReference type="SUPFAM" id="SSF74653">
    <property type="entry name" value="TolA/TonB C-terminal domain"/>
    <property type="match status" value="1"/>
</dbReference>
<organism evidence="3 4">
    <name type="scientific">Lysobacter stagni</name>
    <dbReference type="NCBI Taxonomy" id="3045172"/>
    <lineage>
        <taxon>Bacteria</taxon>
        <taxon>Pseudomonadati</taxon>
        <taxon>Pseudomonadota</taxon>
        <taxon>Gammaproteobacteria</taxon>
        <taxon>Lysobacterales</taxon>
        <taxon>Lysobacteraceae</taxon>
        <taxon>Lysobacter</taxon>
    </lineage>
</organism>
<reference evidence="3 4" key="1">
    <citation type="submission" date="2023-05" db="EMBL/GenBank/DDBJ databases">
        <title>Lysobacter sp. strain LF1 Genome sequencing and assembly.</title>
        <authorList>
            <person name="Jung Y."/>
        </authorList>
    </citation>
    <scope>NUCLEOTIDE SEQUENCE [LARGE SCALE GENOMIC DNA]</scope>
    <source>
        <strain evidence="3 4">LF1</strain>
    </source>
</reference>
<name>A0ABT6XFF6_9GAMM</name>
<keyword evidence="2" id="KW-0472">Membrane</keyword>
<gene>
    <name evidence="3" type="ORF">QLQ15_08095</name>
</gene>
<evidence type="ECO:0000256" key="2">
    <source>
        <dbReference type="SAM" id="Phobius"/>
    </source>
</evidence>
<accession>A0ABT6XFF6</accession>